<evidence type="ECO:0000256" key="2">
    <source>
        <dbReference type="ARBA" id="ARBA00023268"/>
    </source>
</evidence>
<evidence type="ECO:0000313" key="10">
    <source>
        <dbReference type="Proteomes" id="UP000006565"/>
    </source>
</evidence>
<organism evidence="9 10">
    <name type="scientific">Methanolacinia petrolearia (strain DSM 11571 / OCM 486 / SEBR 4847)</name>
    <name type="common">Methanoplanus petrolearius</name>
    <dbReference type="NCBI Taxonomy" id="679926"/>
    <lineage>
        <taxon>Archaea</taxon>
        <taxon>Methanobacteriati</taxon>
        <taxon>Methanobacteriota</taxon>
        <taxon>Stenosarchaea group</taxon>
        <taxon>Methanomicrobia</taxon>
        <taxon>Methanomicrobiales</taxon>
        <taxon>Methanomicrobiaceae</taxon>
        <taxon>Methanolacinia</taxon>
    </lineage>
</organism>
<feature type="binding site" evidence="7">
    <location>
        <position position="83"/>
    </location>
    <ligand>
        <name>substrate</name>
    </ligand>
</feature>
<keyword evidence="3 7" id="KW-0119">Carbohydrate metabolism</keyword>
<dbReference type="SMART" id="SM00934">
    <property type="entry name" value="OMPdecase"/>
    <property type="match status" value="1"/>
</dbReference>
<dbReference type="EC" id="4.1.2.43" evidence="7"/>
<evidence type="ECO:0000256" key="4">
    <source>
        <dbReference type="ARBA" id="ARBA00052457"/>
    </source>
</evidence>
<keyword evidence="2 7" id="KW-0511">Multifunctional enzyme</keyword>
<comment type="similarity">
    <text evidence="7">In the N-terminal section; belongs to the formaldehyde-activating enzyme family.</text>
</comment>
<evidence type="ECO:0000256" key="1">
    <source>
        <dbReference type="ARBA" id="ARBA00023239"/>
    </source>
</evidence>
<dbReference type="OrthoDB" id="64276at2157"/>
<dbReference type="PANTHER" id="PTHR35039">
    <property type="entry name" value="3-KETO-L-GULONATE-6-PHOSPHATE DECARBOXYLASE SGBH-RELATED"/>
    <property type="match status" value="1"/>
</dbReference>
<comment type="pathway">
    <text evidence="7">Carbohydrate biosynthesis; D-ribose 5-phosphate biosynthesis.</text>
</comment>
<dbReference type="GO" id="GO:0016836">
    <property type="term" value="F:hydro-lyase activity"/>
    <property type="evidence" value="ECO:0007669"/>
    <property type="project" value="UniProtKB-UniRule"/>
</dbReference>
<sequence length="398" mass="43078">MYLIGEALEGEGAELAHIDLLIGDKMGPVGMAFANAASQLAPGHTPLLAVIRPNLLTKPATLIIPKVTLKTEGQVNAMFGAVQAAIAKAVADSYEEGVFEGCGYDPEDIVILASAFLHPEARDYNRIYRYNYGSTKLAIKRALDMFPDKATLMNEKDRAGHAVMGFKVQRLWNPPYLQVALDLVDMNAVRKVLEEVPKNDHVLIEAGTPTIKQFGLAVIDEIRKIRPDAFIIADLKTLDTGNLEARMAANASADAVVVSGLAPISTIEKFILEARKTGIYSIIDMLNVAKPADLIKELAKKGAVPDIVEMHRAIDTEGDEYNWGDIPAIKKAAGGKLIVATAGGIRQHVVQTALKSGADIVVVGRAITASKNIKNAAEQFIEEINNPEIDQFRIMTDF</sequence>
<dbReference type="GO" id="GO:0004590">
    <property type="term" value="F:orotidine-5'-phosphate decarboxylase activity"/>
    <property type="evidence" value="ECO:0007669"/>
    <property type="project" value="InterPro"/>
</dbReference>
<dbReference type="EMBL" id="CP002117">
    <property type="protein sequence ID" value="ADN35575.1"/>
    <property type="molecule type" value="Genomic_DNA"/>
</dbReference>
<dbReference type="EC" id="4.2.1.147" evidence="7"/>
<dbReference type="eggNOG" id="arCOG00103">
    <property type="taxonomic scope" value="Archaea"/>
</dbReference>
<dbReference type="Gene3D" id="3.20.20.70">
    <property type="entry name" value="Aldolase class I"/>
    <property type="match status" value="1"/>
</dbReference>
<evidence type="ECO:0000313" key="9">
    <source>
        <dbReference type="EMBL" id="ADN35575.1"/>
    </source>
</evidence>
<dbReference type="NCBIfam" id="NF009833">
    <property type="entry name" value="PRK13307.1"/>
    <property type="match status" value="1"/>
</dbReference>
<proteinExistence type="inferred from homology"/>
<evidence type="ECO:0000256" key="6">
    <source>
        <dbReference type="ARBA" id="ARBA00061519"/>
    </source>
</evidence>
<dbReference type="Pfam" id="PF08714">
    <property type="entry name" value="Fae"/>
    <property type="match status" value="1"/>
</dbReference>
<dbReference type="AlphaFoldDB" id="E1RIY7"/>
<comment type="catalytic activity">
    <reaction evidence="4 7">
        <text>5,6,7,8-tetrahydromethanopterin + formaldehyde = 5,10-methylenetetrahydromethanopterin + H2O</text>
        <dbReference type="Rhea" id="RHEA:24678"/>
        <dbReference type="ChEBI" id="CHEBI:15377"/>
        <dbReference type="ChEBI" id="CHEBI:16842"/>
        <dbReference type="ChEBI" id="CHEBI:57818"/>
        <dbReference type="ChEBI" id="CHEBI:58103"/>
        <dbReference type="EC" id="4.2.1.147"/>
    </reaction>
</comment>
<dbReference type="HOGENOM" id="CLU_701335_0_0_2"/>
<dbReference type="UniPathway" id="UPA00293"/>
<dbReference type="Gene3D" id="3.30.230.60">
    <property type="entry name" value="Formaldehyde-activating enzyme"/>
    <property type="match status" value="1"/>
</dbReference>
<dbReference type="CDD" id="cd04726">
    <property type="entry name" value="KGPDC_HPS"/>
    <property type="match status" value="1"/>
</dbReference>
<evidence type="ECO:0000256" key="5">
    <source>
        <dbReference type="ARBA" id="ARBA00056998"/>
    </source>
</evidence>
<feature type="binding site" evidence="7">
    <location>
        <position position="68"/>
    </location>
    <ligand>
        <name>substrate</name>
    </ligand>
</feature>
<dbReference type="SUPFAM" id="SSF54211">
    <property type="entry name" value="Ribosomal protein S5 domain 2-like"/>
    <property type="match status" value="1"/>
</dbReference>
<dbReference type="Pfam" id="PF00215">
    <property type="entry name" value="OMPdecase"/>
    <property type="match status" value="1"/>
</dbReference>
<dbReference type="GO" id="GO:0043801">
    <property type="term" value="F:hexulose-6-phosphate synthase activity"/>
    <property type="evidence" value="ECO:0007669"/>
    <property type="project" value="UniProtKB-UniRule"/>
</dbReference>
<evidence type="ECO:0000256" key="7">
    <source>
        <dbReference type="HAMAP-Rule" id="MF_01268"/>
    </source>
</evidence>
<feature type="binding site" evidence="7">
    <location>
        <position position="19"/>
    </location>
    <ligand>
        <name>substrate</name>
    </ligand>
</feature>
<dbReference type="GeneID" id="9743257"/>
<dbReference type="GO" id="GO:0006207">
    <property type="term" value="P:'de novo' pyrimidine nucleobase biosynthetic process"/>
    <property type="evidence" value="ECO:0007669"/>
    <property type="project" value="InterPro"/>
</dbReference>
<gene>
    <name evidence="7" type="primary">fae-hps</name>
    <name evidence="9" type="ordered locus">Mpet_0801</name>
</gene>
<reference evidence="9 10" key="1">
    <citation type="journal article" date="2010" name="Stand. Genomic Sci.">
        <title>Complete genome sequence of Methanoplanus petrolearius type strain (SEBR 4847).</title>
        <authorList>
            <person name="Brambilla E."/>
            <person name="Djao O.D."/>
            <person name="Daligault H."/>
            <person name="Lapidus A."/>
            <person name="Lucas S."/>
            <person name="Hammon N."/>
            <person name="Nolan M."/>
            <person name="Tice H."/>
            <person name="Cheng J.F."/>
            <person name="Han C."/>
            <person name="Tapia R."/>
            <person name="Goodwin L."/>
            <person name="Pitluck S."/>
            <person name="Liolios K."/>
            <person name="Ivanova N."/>
            <person name="Mavromatis K."/>
            <person name="Mikhailova N."/>
            <person name="Pati A."/>
            <person name="Chen A."/>
            <person name="Palaniappan K."/>
            <person name="Land M."/>
            <person name="Hauser L."/>
            <person name="Chang Y.J."/>
            <person name="Jeffries C.D."/>
            <person name="Rohde M."/>
            <person name="Spring S."/>
            <person name="Sikorski J."/>
            <person name="Goker M."/>
            <person name="Woyke T."/>
            <person name="Bristow J."/>
            <person name="Eisen J.A."/>
            <person name="Markowitz V."/>
            <person name="Hugenholtz P."/>
            <person name="Kyrpides N.C."/>
            <person name="Klenk H.P."/>
        </authorList>
    </citation>
    <scope>NUCLEOTIDE SEQUENCE [LARGE SCALE GENOMIC DNA]</scope>
    <source>
        <strain evidence="10">DSM 11571 / OCM 486 / SEBR 4847</strain>
    </source>
</reference>
<dbReference type="GO" id="GO:0016840">
    <property type="term" value="F:carbon-nitrogen lyase activity"/>
    <property type="evidence" value="ECO:0007669"/>
    <property type="project" value="InterPro"/>
</dbReference>
<dbReference type="SUPFAM" id="SSF51366">
    <property type="entry name" value="Ribulose-phoshate binding barrel"/>
    <property type="match status" value="1"/>
</dbReference>
<comment type="catalytic activity">
    <reaction evidence="7">
        <text>D-ribulose 5-phosphate + formaldehyde = D-arabino-hex-3-ulose 6-phosphate</text>
        <dbReference type="Rhea" id="RHEA:25201"/>
        <dbReference type="ChEBI" id="CHEBI:16842"/>
        <dbReference type="ChEBI" id="CHEBI:58121"/>
        <dbReference type="ChEBI" id="CHEBI:58542"/>
        <dbReference type="EC" id="4.1.2.43"/>
    </reaction>
</comment>
<comment type="function">
    <text evidence="5 7">Catalyzes the condensation of formaldehyde with tetrahydromethanopterin (H(4)MPT) to 5,10-methylenetetrahydromethanopterin.</text>
</comment>
<feature type="active site" description="Proton donor" evidence="7">
    <location>
        <position position="17"/>
    </location>
</feature>
<dbReference type="FunFam" id="3.30.230.60:FF:000001">
    <property type="entry name" value="5,6,7,8-tetrahydromethanopterin hydro-lyase"/>
    <property type="match status" value="1"/>
</dbReference>
<dbReference type="InterPro" id="IPR020868">
    <property type="entry name" value="Fae/Hps"/>
</dbReference>
<dbReference type="STRING" id="679926.Mpet_0801"/>
<dbReference type="InterPro" id="IPR001754">
    <property type="entry name" value="OMPdeCOase_dom"/>
</dbReference>
<evidence type="ECO:0000256" key="3">
    <source>
        <dbReference type="ARBA" id="ARBA00023277"/>
    </source>
</evidence>
<protein>
    <recommendedName>
        <fullName evidence="7">Bifunctional enzyme Fae/Hps</fullName>
    </recommendedName>
    <domain>
        <recommendedName>
            <fullName evidence="7">5,6,7,8-tetrahydromethanopterin hydro-lyase</fullName>
            <ecNumber evidence="7">4.2.1.147</ecNumber>
        </recommendedName>
        <alternativeName>
            <fullName evidence="7">Formaldehyde-activating enzyme</fullName>
            <shortName evidence="7">Fae</shortName>
        </alternativeName>
    </domain>
    <domain>
        <recommendedName>
            <fullName evidence="7">3-hexulose-6-phosphate synthase</fullName>
            <shortName evidence="7">HPS</shortName>
            <ecNumber evidence="7">4.1.2.43</ecNumber>
        </recommendedName>
        <alternativeName>
            <fullName evidence="7">D-arabino-3-hexulose-6-phosphate formaldehyde lyase</fullName>
        </alternativeName>
    </domain>
</protein>
<comment type="function">
    <text evidence="7">Catalyzes the reversible formation of ribulose-5-phosphate and formaldehyde from 3-hexulose-6-phosphate.</text>
</comment>
<keyword evidence="10" id="KW-1185">Reference proteome</keyword>
<keyword evidence="1 7" id="KW-0456">Lyase</keyword>
<dbReference type="GO" id="GO:0019854">
    <property type="term" value="P:L-ascorbic acid catabolic process"/>
    <property type="evidence" value="ECO:0007669"/>
    <property type="project" value="TreeGrafter"/>
</dbReference>
<dbReference type="GO" id="GO:0033982">
    <property type="term" value="F:3-dehydro-L-gulonate-6-phosphate decarboxylase activity"/>
    <property type="evidence" value="ECO:0007669"/>
    <property type="project" value="TreeGrafter"/>
</dbReference>
<dbReference type="InterPro" id="IPR014826">
    <property type="entry name" value="HCHO-activating_enzyme"/>
</dbReference>
<dbReference type="InterPro" id="IPR011060">
    <property type="entry name" value="RibuloseP-bd_barrel"/>
</dbReference>
<dbReference type="PANTHER" id="PTHR35039:SF3">
    <property type="entry name" value="3-KETO-L-GULONATE-6-PHOSPHATE DECARBOXYLASE SGBH-RELATED"/>
    <property type="match status" value="1"/>
</dbReference>
<comment type="similarity">
    <text evidence="6">Belongs to the formaldehyde-activating enzyme family.</text>
</comment>
<dbReference type="InterPro" id="IPR020568">
    <property type="entry name" value="Ribosomal_Su5_D2-typ_SF"/>
</dbReference>
<feature type="region of interest" description="Formaldehyde-activating enzyme" evidence="7">
    <location>
        <begin position="1"/>
        <end position="163"/>
    </location>
</feature>
<dbReference type="GO" id="GO:0016051">
    <property type="term" value="P:carbohydrate biosynthetic process"/>
    <property type="evidence" value="ECO:0007669"/>
    <property type="project" value="UniProtKB-UniRule"/>
</dbReference>
<dbReference type="InterPro" id="IPR037075">
    <property type="entry name" value="HCHO-activating_enzyme_sf"/>
</dbReference>
<dbReference type="NCBIfam" id="TIGR03126">
    <property type="entry name" value="one_C_fae"/>
    <property type="match status" value="1"/>
</dbReference>
<dbReference type="HAMAP" id="MF_01268">
    <property type="entry name" value="Fae_Hps"/>
    <property type="match status" value="1"/>
</dbReference>
<evidence type="ECO:0000259" key="8">
    <source>
        <dbReference type="SMART" id="SM00934"/>
    </source>
</evidence>
<feature type="binding site" evidence="7">
    <location>
        <position position="66"/>
    </location>
    <ligand>
        <name>substrate</name>
    </ligand>
</feature>
<dbReference type="KEGG" id="mpi:Mpet_0801"/>
<feature type="binding site" evidence="7">
    <location>
        <position position="48"/>
    </location>
    <ligand>
        <name>substrate</name>
    </ligand>
</feature>
<dbReference type="InterPro" id="IPR041710">
    <property type="entry name" value="HPS/KGPDC"/>
</dbReference>
<comment type="similarity">
    <text evidence="7">In the C-terminal section; belongs to the HPS/KGPDC family. HPS subfamily.</text>
</comment>
<dbReference type="RefSeq" id="WP_013328753.1">
    <property type="nucleotide sequence ID" value="NC_014507.1"/>
</dbReference>
<dbReference type="Proteomes" id="UP000006565">
    <property type="component" value="Chromosome"/>
</dbReference>
<accession>E1RIY7</accession>
<feature type="region of interest" description="3-hexulose-6-phosphate synthase" evidence="7">
    <location>
        <begin position="164"/>
        <end position="398"/>
    </location>
</feature>
<feature type="domain" description="Orotidine 5'-phosphate decarboxylase" evidence="8">
    <location>
        <begin position="176"/>
        <end position="380"/>
    </location>
</feature>
<dbReference type="InterPro" id="IPR013785">
    <property type="entry name" value="Aldolase_TIM"/>
</dbReference>
<name>E1RIY7_METP4</name>